<comment type="caution">
    <text evidence="1">The sequence shown here is derived from an EMBL/GenBank/DDBJ whole genome shotgun (WGS) entry which is preliminary data.</text>
</comment>
<evidence type="ECO:0000313" key="1">
    <source>
        <dbReference type="EMBL" id="KKM01948.1"/>
    </source>
</evidence>
<dbReference type="AlphaFoldDB" id="A0A0F9JSL5"/>
<name>A0A0F9JSL5_9ZZZZ</name>
<reference evidence="1" key="1">
    <citation type="journal article" date="2015" name="Nature">
        <title>Complex archaea that bridge the gap between prokaryotes and eukaryotes.</title>
        <authorList>
            <person name="Spang A."/>
            <person name="Saw J.H."/>
            <person name="Jorgensen S.L."/>
            <person name="Zaremba-Niedzwiedzka K."/>
            <person name="Martijn J."/>
            <person name="Lind A.E."/>
            <person name="van Eijk R."/>
            <person name="Schleper C."/>
            <person name="Guy L."/>
            <person name="Ettema T.J."/>
        </authorList>
    </citation>
    <scope>NUCLEOTIDE SEQUENCE</scope>
</reference>
<dbReference type="EMBL" id="LAZR01017059">
    <property type="protein sequence ID" value="KKM01948.1"/>
    <property type="molecule type" value="Genomic_DNA"/>
</dbReference>
<gene>
    <name evidence="1" type="ORF">LCGC14_1789300</name>
</gene>
<accession>A0A0F9JSL5</accession>
<proteinExistence type="predicted"/>
<protein>
    <submittedName>
        <fullName evidence="1">Uncharacterized protein</fullName>
    </submittedName>
</protein>
<sequence length="186" mass="19959">MSTAAAAIPALAVGDPIDQYLTANGLGTGDVDALLNFSGGGAAPWFIQPPAGQVWRIERMFITVSSSASQFQASDQYGSAALANGIRPQIISDSGGTHNLDGGTPITYVAGWSEKCFDEAPLSGFAGGDQFRIYRWSFFLDHCTGIRLDGDDNGRLSFLMQDDLRTATLTITRNRFLCKGQVEEVR</sequence>
<organism evidence="1">
    <name type="scientific">marine sediment metagenome</name>
    <dbReference type="NCBI Taxonomy" id="412755"/>
    <lineage>
        <taxon>unclassified sequences</taxon>
        <taxon>metagenomes</taxon>
        <taxon>ecological metagenomes</taxon>
    </lineage>
</organism>